<keyword evidence="2" id="KW-0378">Hydrolase</keyword>
<comment type="caution">
    <text evidence="7">The sequence shown here is derived from an EMBL/GenBank/DDBJ whole genome shotgun (WGS) entry which is preliminary data.</text>
</comment>
<evidence type="ECO:0000313" key="7">
    <source>
        <dbReference type="EMBL" id="GEU47418.1"/>
    </source>
</evidence>
<protein>
    <submittedName>
        <fullName evidence="7">Retrovirus-related Pol polyprotein from transposon TNT 1-94</fullName>
    </submittedName>
</protein>
<gene>
    <name evidence="7" type="ORF">Tci_019396</name>
</gene>
<dbReference type="EMBL" id="BKCJ010002269">
    <property type="protein sequence ID" value="GEU47418.1"/>
    <property type="molecule type" value="Genomic_DNA"/>
</dbReference>
<evidence type="ECO:0000256" key="1">
    <source>
        <dbReference type="ARBA" id="ARBA00022723"/>
    </source>
</evidence>
<evidence type="ECO:0000256" key="2">
    <source>
        <dbReference type="ARBA" id="ARBA00022801"/>
    </source>
</evidence>
<dbReference type="PANTHER" id="PTHR42648">
    <property type="entry name" value="TRANSPOSASE, PUTATIVE-RELATED"/>
    <property type="match status" value="1"/>
</dbReference>
<dbReference type="InterPro" id="IPR013103">
    <property type="entry name" value="RVT_2"/>
</dbReference>
<proteinExistence type="predicted"/>
<dbReference type="InterPro" id="IPR025724">
    <property type="entry name" value="GAG-pre-integrase_dom"/>
</dbReference>
<feature type="compositionally biased region" description="Acidic residues" evidence="4">
    <location>
        <begin position="1345"/>
        <end position="1377"/>
    </location>
</feature>
<feature type="compositionally biased region" description="Basic and acidic residues" evidence="4">
    <location>
        <begin position="1740"/>
        <end position="1754"/>
    </location>
</feature>
<keyword evidence="1" id="KW-0479">Metal-binding</keyword>
<organism evidence="7">
    <name type="scientific">Tanacetum cinerariifolium</name>
    <name type="common">Dalmatian daisy</name>
    <name type="synonym">Chrysanthemum cinerariifolium</name>
    <dbReference type="NCBI Taxonomy" id="118510"/>
    <lineage>
        <taxon>Eukaryota</taxon>
        <taxon>Viridiplantae</taxon>
        <taxon>Streptophyta</taxon>
        <taxon>Embryophyta</taxon>
        <taxon>Tracheophyta</taxon>
        <taxon>Spermatophyta</taxon>
        <taxon>Magnoliopsida</taxon>
        <taxon>eudicotyledons</taxon>
        <taxon>Gunneridae</taxon>
        <taxon>Pentapetalae</taxon>
        <taxon>asterids</taxon>
        <taxon>campanulids</taxon>
        <taxon>Asterales</taxon>
        <taxon>Asteraceae</taxon>
        <taxon>Asteroideae</taxon>
        <taxon>Anthemideae</taxon>
        <taxon>Anthemidinae</taxon>
        <taxon>Tanacetum</taxon>
    </lineage>
</organism>
<feature type="region of interest" description="Disordered" evidence="4">
    <location>
        <begin position="1301"/>
        <end position="1436"/>
    </location>
</feature>
<dbReference type="GO" id="GO:0016787">
    <property type="term" value="F:hydrolase activity"/>
    <property type="evidence" value="ECO:0007669"/>
    <property type="project" value="UniProtKB-KW"/>
</dbReference>
<evidence type="ECO:0000256" key="3">
    <source>
        <dbReference type="SAM" id="Coils"/>
    </source>
</evidence>
<dbReference type="Pfam" id="PF13976">
    <property type="entry name" value="gag_pre-integrs"/>
    <property type="match status" value="1"/>
</dbReference>
<feature type="domain" description="Reverse transcriptase Ty1/copia-type" evidence="5">
    <location>
        <begin position="828"/>
        <end position="918"/>
    </location>
</feature>
<dbReference type="Pfam" id="PF14223">
    <property type="entry name" value="Retrotran_gag_2"/>
    <property type="match status" value="1"/>
</dbReference>
<dbReference type="Pfam" id="PF07727">
    <property type="entry name" value="RVT_2"/>
    <property type="match status" value="1"/>
</dbReference>
<accession>A0A6L2KD74</accession>
<dbReference type="PANTHER" id="PTHR42648:SF18">
    <property type="entry name" value="RETROTRANSPOSON, UNCLASSIFIED-LIKE PROTEIN"/>
    <property type="match status" value="1"/>
</dbReference>
<feature type="compositionally biased region" description="Polar residues" evidence="4">
    <location>
        <begin position="1806"/>
        <end position="1821"/>
    </location>
</feature>
<feature type="region of interest" description="Disordered" evidence="4">
    <location>
        <begin position="1716"/>
        <end position="1838"/>
    </location>
</feature>
<feature type="domain" description="GAG-pre-integrase" evidence="6">
    <location>
        <begin position="633"/>
        <end position="687"/>
    </location>
</feature>
<feature type="coiled-coil region" evidence="3">
    <location>
        <begin position="565"/>
        <end position="599"/>
    </location>
</feature>
<evidence type="ECO:0000259" key="5">
    <source>
        <dbReference type="Pfam" id="PF07727"/>
    </source>
</evidence>
<feature type="compositionally biased region" description="Basic and acidic residues" evidence="4">
    <location>
        <begin position="1378"/>
        <end position="1390"/>
    </location>
</feature>
<sequence length="1871" mass="212568">MELYMMNRQHGRMILKSVENGPLLWPSIEENRVTRPKKYSELSATEAIQADCDVKATNIILQGLPPELYALISNHKVAKELWERIQLLMQGTSLTKQERECKLYDAFDKFAYKKGESLREFYLRFSLLLNDMNIYNMKLEQFQVNIKFLNTLPPKWSKFVTDVKQVRDFHTTKVDQLHAYLGQHEFHANEYGSHTQSSIPLSITYPPNNFQSSVHHNVYNPSSSIPQVKYAPSVNQQPNFSQPDSGLIVPVFQKGDDLIDAINHMMSFLTAVVTSRYPPTNNQLRNSSNPRQQATVNNGRVSVQPIQGRHTSLATDLGTAGAQTTQNVITHNAAYEADDLDAYDSDCDEINSAKIALMANLSHYGSDDLVEVHIQDNVTHNVINQAVQAMALSDQSNIMNQSETKITSDSNIIPYSQYNSVNPEEPNLSTRLTQVEVPKELPKAVEQHRVELKGFQVKINKVLNKNERLLEQAISKDVVNIVVTATVNNAYEPVHECERYVKLETKLQKDFIKRESYDKLFKQYTTLEKLSISLEVDTQLEQEIFQRDNLFSQQSVPSLDQLFEINELNAQSQEKDIVIKKLKERIKSLSRNMKEEKIKPKLEEIETINIELDHREPNKSWGSIVSNVPSSSVDESSKIKSWLWHRRLSHLKFGAINHLAIQGLVRGLPKLKFEKDHLCSACAMGKSKKKSHKPKSEDTNKEKLYLLHMDLCGPMRVESVNGKKNDWDLLFQPLFDELLTPPLSVNPQVLEVIAPIAEVVAPEPADSTGSPSSTTVDQDAPHQLNLKQHLKLNLLSFLTMLKRIIMILKLHIWIKAMQEELNESEHIEVWELVPRPDKVMAITLKWIYKVKLDELGGILKNKACLVARGYRQEEGIDFEESFAPVARLEAIRIFLVFAAHKNMVVYQMDVKTMFFNGLQISQSPICIFINQLKYALESLKKYGFKSYDPVDTPMVEKSKLDEVKEGKAVDSSHYHDDLTQSCWIEAMQEELNEFERLEVGELVPRPDKDMVITLKTIDMTINQQVALDEALVPHVSRLRIGKSNFRLRSDITSKESTLQVVYDVLRLTSFYKAFLVTADVPEIYMQEFWATATVHWTPIKNIIHHHSIRFKMNNKKRIVNHKYFRETLHICPRIPNQTFDELPLEEEILAFLRYLGHNGEIKKITDGMYHKKNVDFAYLLWEDFVYQVEHKDAKKSNEMYYPSFTKVIINFFVTKDPSIPRINKVKCHYLRDDQMFMTIKLVLRHQNTHSNTTMPPPTAAGIRLLTSAKGKQHAKSSKAKGLSVLSEVALTEAEQMKLATKRSLQQTHISQASRSGADEGSGIIPGVPNVPTCESDEEISWKSSDEDDDDDVDNQSDADDDDQDDNDDDQDSNNDGDDFVHSKLSTHDEEAKDEESFDPIVQTPSQVENSDDESNDDDSHGMNVGGDEGPDAEDDDEELYGDVKINMEGRDVQMTGVHTTQVLEDTHVTLTLVNPDGQQQSSSVSSQFVTSMFNPSPDISIDSLFESTPLVNVPVMTTFESLLLTATTLPPPSIPTISQVQQAPAPSPTIAPSTFLQNLLNFGSLFGFDHRLKTLEANFSEFMQTNQFAEAVSSILAQDENEDFLNKPDENIQNIIKEQVNVQVSKILPKIEKTINEQLEAEVLTRASNSLKTSYVVADDLSELELKKILIEKMESNKSIHRSDEQRNIYKALVDAYECDKIILDTYRDTVTLKRRRDDEDKDKEPSAGSDRGSKRRRAGKEPESTSSLKEKASKTSGKSTEGSKSHQKTASESALAEEPMQTTQDLEKPSHQEFETGVADDQPVAETSQHLEWFQKQTKPLTPDRAWNKTLPATHGSIQPWISDLAKQADSRTSFNELMDESAQSRHSDS</sequence>
<feature type="compositionally biased region" description="Basic and acidic residues" evidence="4">
    <location>
        <begin position="1716"/>
        <end position="1726"/>
    </location>
</feature>
<dbReference type="InterPro" id="IPR039537">
    <property type="entry name" value="Retrotran_Ty1/copia-like"/>
</dbReference>
<keyword evidence="3" id="KW-0175">Coiled coil</keyword>
<reference evidence="7" key="1">
    <citation type="journal article" date="2019" name="Sci. Rep.">
        <title>Draft genome of Tanacetum cinerariifolium, the natural source of mosquito coil.</title>
        <authorList>
            <person name="Yamashiro T."/>
            <person name="Shiraishi A."/>
            <person name="Satake H."/>
            <person name="Nakayama K."/>
        </authorList>
    </citation>
    <scope>NUCLEOTIDE SEQUENCE</scope>
</reference>
<evidence type="ECO:0000256" key="4">
    <source>
        <dbReference type="SAM" id="MobiDB-lite"/>
    </source>
</evidence>
<feature type="compositionally biased region" description="Polar residues" evidence="4">
    <location>
        <begin position="1302"/>
        <end position="1314"/>
    </location>
</feature>
<evidence type="ECO:0000259" key="6">
    <source>
        <dbReference type="Pfam" id="PF13976"/>
    </source>
</evidence>
<feature type="compositionally biased region" description="Basic and acidic residues" evidence="4">
    <location>
        <begin position="1786"/>
        <end position="1795"/>
    </location>
</feature>
<dbReference type="GO" id="GO:0046872">
    <property type="term" value="F:metal ion binding"/>
    <property type="evidence" value="ECO:0007669"/>
    <property type="project" value="UniProtKB-KW"/>
</dbReference>
<name>A0A6L2KD74_TANCI</name>